<reference evidence="1 2" key="1">
    <citation type="submission" date="2015-09" db="EMBL/GenBank/DDBJ databases">
        <authorList>
            <person name="Xu Y."/>
            <person name="Nagy A."/>
            <person name="Liu N.T."/>
            <person name="Nou X."/>
        </authorList>
    </citation>
    <scope>NUCLEOTIDE SEQUENCE [LARGE SCALE GENOMIC DNA]</scope>
    <source>
        <strain evidence="1 2">FC1138</strain>
    </source>
</reference>
<dbReference type="KEGG" id="rin:ACS15_3507"/>
<evidence type="ECO:0000313" key="2">
    <source>
        <dbReference type="Proteomes" id="UP000077927"/>
    </source>
</evidence>
<evidence type="ECO:0008006" key="3">
    <source>
        <dbReference type="Google" id="ProtNLM"/>
    </source>
</evidence>
<dbReference type="AlphaFoldDB" id="A0AAC9FR50"/>
<gene>
    <name evidence="1" type="ORF">ACS15_3507</name>
</gene>
<proteinExistence type="predicted"/>
<name>A0AAC9FR50_9RALS</name>
<dbReference type="EMBL" id="CP012605">
    <property type="protein sequence ID" value="ANH73559.1"/>
    <property type="molecule type" value="Genomic_DNA"/>
</dbReference>
<dbReference type="Proteomes" id="UP000077927">
    <property type="component" value="Chromosome 1"/>
</dbReference>
<sequence length="222" mass="24949">MSTVLTLSMPPPVLPTLASMVQSLHRRLAPLGLRTDVDFNNADIERELDALYERMQTPGTPLHGMTFDDGTLPGFRIHTREADGETYVYVEDVAARRLAGYTVFNRLIELDKRADPHLRAPHSKYALAYQRRGLASTVFRRALDSGMCLMSGARQSVGVHGVWQSLARRYPSGYVEVRDKRLRYLGEQVDDVVLLEDLHTRRVLLGAGWSLDKLAAATRMVV</sequence>
<protein>
    <recommendedName>
        <fullName evidence="3">N-acetyltransferase</fullName>
    </recommendedName>
</protein>
<evidence type="ECO:0000313" key="1">
    <source>
        <dbReference type="EMBL" id="ANH73559.1"/>
    </source>
</evidence>
<accession>A0AAC9FR50</accession>
<dbReference type="RefSeq" id="WP_021197264.1">
    <property type="nucleotide sequence ID" value="NZ_CP012605.1"/>
</dbReference>
<organism evidence="1 2">
    <name type="scientific">Ralstonia insidiosa</name>
    <dbReference type="NCBI Taxonomy" id="190721"/>
    <lineage>
        <taxon>Bacteria</taxon>
        <taxon>Pseudomonadati</taxon>
        <taxon>Pseudomonadota</taxon>
        <taxon>Betaproteobacteria</taxon>
        <taxon>Burkholderiales</taxon>
        <taxon>Burkholderiaceae</taxon>
        <taxon>Ralstonia</taxon>
    </lineage>
</organism>